<sequence length="324" mass="35126">MVQNFENILLPNVKSKISLLLNGEKPGIIGCTDVRNNVDGDSFFAYLSNGPSNGGLKTGENPQPLKAVFHFVLCSVSLRIIKPKAYHDAIAIDDKITHDLAKVLGNSLLELAESEVIRGAFGENTVGSNSSPSTKNFDPNMIIPVDYKSSPSSTTSVAEKIGFAFATLHGKCGNVDTSELFLALTSGACESLWNDIRMADNGSFQFANIENRSLTHFAGFKIVICDHLPGGKNSPKEFDDEGKMIAKDSIPLKTVSTAPGSKDKVKSYALFWERSGLVTAFWKDVKVALQTHDDRCGAQSMYASFKLGACRSDESRVGYIEIDV</sequence>
<dbReference type="InterPro" id="IPR045565">
    <property type="entry name" value="Phage_capsid_2"/>
</dbReference>
<dbReference type="AlphaFoldDB" id="A0A0G3I7C7"/>
<evidence type="ECO:0000313" key="1">
    <source>
        <dbReference type="EMBL" id="AKK20403.1"/>
    </source>
</evidence>
<dbReference type="Proteomes" id="UP000035503">
    <property type="component" value="Chromosome"/>
</dbReference>
<dbReference type="EMBL" id="CP004021">
    <property type="protein sequence ID" value="AKK20403.1"/>
    <property type="molecule type" value="Genomic_DNA"/>
</dbReference>
<evidence type="ECO:0000313" key="2">
    <source>
        <dbReference type="Proteomes" id="UP000035503"/>
    </source>
</evidence>
<name>A0A0G3I7C7_LIBAF</name>
<gene>
    <name evidence="1" type="ORF">G293_03895</name>
</gene>
<dbReference type="Pfam" id="PF19821">
    <property type="entry name" value="Phage_capsid_2"/>
    <property type="match status" value="1"/>
</dbReference>
<reference evidence="1 2" key="1">
    <citation type="journal article" date="2015" name="Genome Announc.">
        <title>Complete Genome Sequence of 'Candidatus Liberibacter africanus,' a Bacterium Associated with Citrus Huanglongbing.</title>
        <authorList>
            <person name="Lin H."/>
            <person name="Pietersen G."/>
            <person name="Han C."/>
            <person name="Read D.A."/>
            <person name="Lou B."/>
            <person name="Gupta G."/>
            <person name="Civerolo E.L."/>
        </authorList>
    </citation>
    <scope>NUCLEOTIDE SEQUENCE [LARGE SCALE GENOMIC DNA]</scope>
    <source>
        <strain evidence="1 2">PTSAPSY</strain>
    </source>
</reference>
<organism evidence="1 2">
    <name type="scientific">Candidatus Liberibacter africanus PTSAPSY</name>
    <dbReference type="NCBI Taxonomy" id="1277257"/>
    <lineage>
        <taxon>Bacteria</taxon>
        <taxon>Pseudomonadati</taxon>
        <taxon>Pseudomonadota</taxon>
        <taxon>Alphaproteobacteria</taxon>
        <taxon>Hyphomicrobiales</taxon>
        <taxon>Rhizobiaceae</taxon>
        <taxon>Liberibacter</taxon>
    </lineage>
</organism>
<dbReference type="KEGG" id="lau:G293_03895"/>
<accession>A0A0G3I7C7</accession>
<protein>
    <submittedName>
        <fullName evidence="1">Uncharacterized protein</fullName>
    </submittedName>
</protein>
<dbReference type="RefSeq" id="WP_047264392.1">
    <property type="nucleotide sequence ID" value="NZ_CP004021.1"/>
</dbReference>
<keyword evidence="2" id="KW-1185">Reference proteome</keyword>
<dbReference type="PATRIC" id="fig|1277257.4.peg.836"/>
<dbReference type="OrthoDB" id="9771073at2"/>
<proteinExistence type="predicted"/>